<name>A0A8H5ZPG8_COCSA</name>
<proteinExistence type="predicted"/>
<gene>
    <name evidence="1" type="ORF">GGP41_000601</name>
</gene>
<protein>
    <submittedName>
        <fullName evidence="1">Uncharacterized protein</fullName>
    </submittedName>
</protein>
<evidence type="ECO:0000313" key="2">
    <source>
        <dbReference type="Proteomes" id="UP000624244"/>
    </source>
</evidence>
<sequence length="139" mass="15406">MVRWSGCKCAILMGISGRFEMQVDGRSADVDQTVAAEGFATCGEAQWRCSTNKYYVLACECVCLSFAKGHDFAGADPWRQWKLQGTPLRAFCSTDRIASARRNSAYRFGCEAHLSASLFGPARKAAHSEHAWQDLFSPR</sequence>
<dbReference type="Proteomes" id="UP000624244">
    <property type="component" value="Unassembled WGS sequence"/>
</dbReference>
<dbReference type="EMBL" id="WNKQ01000004">
    <property type="protein sequence ID" value="KAF5851810.1"/>
    <property type="molecule type" value="Genomic_DNA"/>
</dbReference>
<reference evidence="1" key="1">
    <citation type="submission" date="2019-11" db="EMBL/GenBank/DDBJ databases">
        <title>Bipolaris sorokiniana Genome sequencing.</title>
        <authorList>
            <person name="Wang H."/>
        </authorList>
    </citation>
    <scope>NUCLEOTIDE SEQUENCE</scope>
</reference>
<dbReference type="AlphaFoldDB" id="A0A8H5ZPG8"/>
<evidence type="ECO:0000313" key="1">
    <source>
        <dbReference type="EMBL" id="KAF5851810.1"/>
    </source>
</evidence>
<organism evidence="1 2">
    <name type="scientific">Cochliobolus sativus</name>
    <name type="common">Common root rot and spot blotch fungus</name>
    <name type="synonym">Bipolaris sorokiniana</name>
    <dbReference type="NCBI Taxonomy" id="45130"/>
    <lineage>
        <taxon>Eukaryota</taxon>
        <taxon>Fungi</taxon>
        <taxon>Dikarya</taxon>
        <taxon>Ascomycota</taxon>
        <taxon>Pezizomycotina</taxon>
        <taxon>Dothideomycetes</taxon>
        <taxon>Pleosporomycetidae</taxon>
        <taxon>Pleosporales</taxon>
        <taxon>Pleosporineae</taxon>
        <taxon>Pleosporaceae</taxon>
        <taxon>Bipolaris</taxon>
    </lineage>
</organism>
<comment type="caution">
    <text evidence="1">The sequence shown here is derived from an EMBL/GenBank/DDBJ whole genome shotgun (WGS) entry which is preliminary data.</text>
</comment>
<accession>A0A8H5ZPG8</accession>